<evidence type="ECO:0000313" key="8">
    <source>
        <dbReference type="EMBL" id="RHK50868.1"/>
    </source>
</evidence>
<dbReference type="GO" id="GO:0005886">
    <property type="term" value="C:plasma membrane"/>
    <property type="evidence" value="ECO:0007669"/>
    <property type="project" value="UniProtKB-SubCell"/>
</dbReference>
<dbReference type="Proteomes" id="UP000286598">
    <property type="component" value="Unassembled WGS sequence"/>
</dbReference>
<gene>
    <name evidence="8" type="ORF">DW060_06260</name>
</gene>
<accession>A0A415GMX0</accession>
<feature type="transmembrane region" description="Helical" evidence="6">
    <location>
        <begin position="63"/>
        <end position="80"/>
    </location>
</feature>
<feature type="domain" description="ComEC/Rec2-related protein" evidence="7">
    <location>
        <begin position="238"/>
        <end position="302"/>
    </location>
</feature>
<keyword evidence="3 6" id="KW-0812">Transmembrane</keyword>
<evidence type="ECO:0000256" key="5">
    <source>
        <dbReference type="ARBA" id="ARBA00023136"/>
    </source>
</evidence>
<evidence type="ECO:0000256" key="6">
    <source>
        <dbReference type="SAM" id="Phobius"/>
    </source>
</evidence>
<comment type="subcellular location">
    <subcellularLocation>
        <location evidence="1">Cell membrane</location>
        <topology evidence="1">Multi-pass membrane protein</topology>
    </subcellularLocation>
</comment>
<keyword evidence="5 6" id="KW-0472">Membrane</keyword>
<dbReference type="InterPro" id="IPR052159">
    <property type="entry name" value="Competence_DNA_uptake"/>
</dbReference>
<keyword evidence="4 6" id="KW-1133">Transmembrane helix</keyword>
<evidence type="ECO:0000259" key="7">
    <source>
        <dbReference type="Pfam" id="PF03772"/>
    </source>
</evidence>
<evidence type="ECO:0000313" key="9">
    <source>
        <dbReference type="Proteomes" id="UP000286598"/>
    </source>
</evidence>
<sequence>MKTNGKLQLYPCLRIAMCLIAGIYVGDATAACVPLVLWQWLFVGLLAVVLLLYLLNRHAIVQTLILFGIMMVGGAWRIAYVERQQRYAFSGEEETYEAVVVAQPIEKKRSFKCELAIVRGRLAGHKVNAYFQKSHTDTAALSLTIGDGITAQSVFSHFDDDARAQRGGFSWRRQRMVRDIVARTFIASDGWKRAEVSVRGMTWLGRLGLSLQSLRQRLLRQLRGSSVSEDAYATIAAMTLGDKTALTTQLRESYSKAGVSHVLALSGLHLGIIYAMLALLLGQRRNTMLGLVATITLIWLFASWSACRQV</sequence>
<name>A0A415GMX0_9BACT</name>
<dbReference type="InterPro" id="IPR004477">
    <property type="entry name" value="ComEC_N"/>
</dbReference>
<evidence type="ECO:0000256" key="1">
    <source>
        <dbReference type="ARBA" id="ARBA00004651"/>
    </source>
</evidence>
<evidence type="ECO:0000256" key="3">
    <source>
        <dbReference type="ARBA" id="ARBA00022692"/>
    </source>
</evidence>
<protein>
    <recommendedName>
        <fullName evidence="7">ComEC/Rec2-related protein domain-containing protein</fullName>
    </recommendedName>
</protein>
<dbReference type="Pfam" id="PF03772">
    <property type="entry name" value="Competence"/>
    <property type="match status" value="1"/>
</dbReference>
<keyword evidence="2" id="KW-1003">Cell membrane</keyword>
<dbReference type="PANTHER" id="PTHR30619">
    <property type="entry name" value="DNA INTERNALIZATION/COMPETENCE PROTEIN COMEC/REC2"/>
    <property type="match status" value="1"/>
</dbReference>
<dbReference type="OrthoDB" id="9761531at2"/>
<keyword evidence="9" id="KW-1185">Reference proteome</keyword>
<proteinExistence type="predicted"/>
<dbReference type="PANTHER" id="PTHR30619:SF1">
    <property type="entry name" value="RECOMBINATION PROTEIN 2"/>
    <property type="match status" value="1"/>
</dbReference>
<feature type="transmembrane region" description="Helical" evidence="6">
    <location>
        <begin position="259"/>
        <end position="281"/>
    </location>
</feature>
<feature type="transmembrane region" description="Helical" evidence="6">
    <location>
        <begin position="288"/>
        <end position="306"/>
    </location>
</feature>
<evidence type="ECO:0000256" key="2">
    <source>
        <dbReference type="ARBA" id="ARBA00022475"/>
    </source>
</evidence>
<organism evidence="8 9">
    <name type="scientific">Leyella stercorea</name>
    <dbReference type="NCBI Taxonomy" id="363265"/>
    <lineage>
        <taxon>Bacteria</taxon>
        <taxon>Pseudomonadati</taxon>
        <taxon>Bacteroidota</taxon>
        <taxon>Bacteroidia</taxon>
        <taxon>Bacteroidales</taxon>
        <taxon>Prevotellaceae</taxon>
        <taxon>Leyella</taxon>
    </lineage>
</organism>
<comment type="caution">
    <text evidence="8">The sequence shown here is derived from an EMBL/GenBank/DDBJ whole genome shotgun (WGS) entry which is preliminary data.</text>
</comment>
<dbReference type="EMBL" id="QRNO01000025">
    <property type="protein sequence ID" value="RHK50868.1"/>
    <property type="molecule type" value="Genomic_DNA"/>
</dbReference>
<dbReference type="AlphaFoldDB" id="A0A415GMX0"/>
<evidence type="ECO:0000256" key="4">
    <source>
        <dbReference type="ARBA" id="ARBA00022989"/>
    </source>
</evidence>
<reference evidence="8 9" key="1">
    <citation type="submission" date="2018-08" db="EMBL/GenBank/DDBJ databases">
        <title>A genome reference for cultivated species of the human gut microbiota.</title>
        <authorList>
            <person name="Zou Y."/>
            <person name="Xue W."/>
            <person name="Luo G."/>
        </authorList>
    </citation>
    <scope>NUCLEOTIDE SEQUENCE [LARGE SCALE GENOMIC DNA]</scope>
    <source>
        <strain evidence="8 9">AF42-9</strain>
    </source>
</reference>